<evidence type="ECO:0000313" key="1">
    <source>
        <dbReference type="EMBL" id="KKN78479.1"/>
    </source>
</evidence>
<gene>
    <name evidence="1" type="ORF">LCGC14_0350110</name>
</gene>
<comment type="caution">
    <text evidence="1">The sequence shown here is derived from an EMBL/GenBank/DDBJ whole genome shotgun (WGS) entry which is preliminary data.</text>
</comment>
<dbReference type="AlphaFoldDB" id="A0A0F9TGU4"/>
<sequence length="79" mass="9432">MRTLSDEAYKELIGYIPIPEHDVRKVARKAEQEAWRQVEEQFIWGQVPYHDIKSGTIKERTMHCISDEDWQELKTEEKG</sequence>
<dbReference type="EMBL" id="LAZR01000262">
    <property type="protein sequence ID" value="KKN78479.1"/>
    <property type="molecule type" value="Genomic_DNA"/>
</dbReference>
<reference evidence="1" key="1">
    <citation type="journal article" date="2015" name="Nature">
        <title>Complex archaea that bridge the gap between prokaryotes and eukaryotes.</title>
        <authorList>
            <person name="Spang A."/>
            <person name="Saw J.H."/>
            <person name="Jorgensen S.L."/>
            <person name="Zaremba-Niedzwiedzka K."/>
            <person name="Martijn J."/>
            <person name="Lind A.E."/>
            <person name="van Eijk R."/>
            <person name="Schleper C."/>
            <person name="Guy L."/>
            <person name="Ettema T.J."/>
        </authorList>
    </citation>
    <scope>NUCLEOTIDE SEQUENCE</scope>
</reference>
<name>A0A0F9TGU4_9ZZZZ</name>
<organism evidence="1">
    <name type="scientific">marine sediment metagenome</name>
    <dbReference type="NCBI Taxonomy" id="412755"/>
    <lineage>
        <taxon>unclassified sequences</taxon>
        <taxon>metagenomes</taxon>
        <taxon>ecological metagenomes</taxon>
    </lineage>
</organism>
<proteinExistence type="predicted"/>
<accession>A0A0F9TGU4</accession>
<protein>
    <submittedName>
        <fullName evidence="1">Uncharacterized protein</fullName>
    </submittedName>
</protein>